<dbReference type="EMBL" id="BSDO01000002">
    <property type="protein sequence ID" value="GLI21858.1"/>
    <property type="molecule type" value="Genomic_DNA"/>
</dbReference>
<reference evidence="3 5" key="2">
    <citation type="submission" date="2023-07" db="EMBL/GenBank/DDBJ databases">
        <title>Genomic Encyclopedia of Type Strains, Phase IV (KMG-IV): sequencing the most valuable type-strain genomes for metagenomic binning, comparative biology and taxonomic classification.</title>
        <authorList>
            <person name="Goeker M."/>
        </authorList>
    </citation>
    <scope>NUCLEOTIDE SEQUENCE [LARGE SCALE GENOMIC DNA]</scope>
    <source>
        <strain evidence="3 5">DSM 338</strain>
    </source>
</reference>
<dbReference type="Gene3D" id="3.90.320.10">
    <property type="match status" value="1"/>
</dbReference>
<dbReference type="GeneID" id="95762326"/>
<evidence type="ECO:0000313" key="3">
    <source>
        <dbReference type="EMBL" id="MDR6332392.1"/>
    </source>
</evidence>
<accession>A0A9W6FLE5</accession>
<dbReference type="AlphaFoldDB" id="A0A9W6FLE5"/>
<evidence type="ECO:0000259" key="1">
    <source>
        <dbReference type="Pfam" id="PF12684"/>
    </source>
</evidence>
<evidence type="ECO:0000313" key="4">
    <source>
        <dbReference type="Proteomes" id="UP001144397"/>
    </source>
</evidence>
<comment type="caution">
    <text evidence="2">The sequence shown here is derived from an EMBL/GenBank/DDBJ whole genome shotgun (WGS) entry which is preliminary data.</text>
</comment>
<dbReference type="EMBL" id="JAVDPY010000001">
    <property type="protein sequence ID" value="MDR6332392.1"/>
    <property type="molecule type" value="Genomic_DNA"/>
</dbReference>
<name>A0A9W6FLE5_XANFL</name>
<reference evidence="2" key="1">
    <citation type="submission" date="2022-12" db="EMBL/GenBank/DDBJ databases">
        <title>Reference genome sequencing for broad-spectrum identification of bacterial and archaeal isolates by mass spectrometry.</title>
        <authorList>
            <person name="Sekiguchi Y."/>
            <person name="Tourlousse D.M."/>
        </authorList>
    </citation>
    <scope>NUCLEOTIDE SEQUENCE</scope>
    <source>
        <strain evidence="2">301</strain>
    </source>
</reference>
<organism evidence="2 4">
    <name type="scientific">Xanthobacter flavus</name>
    <dbReference type="NCBI Taxonomy" id="281"/>
    <lineage>
        <taxon>Bacteria</taxon>
        <taxon>Pseudomonadati</taxon>
        <taxon>Pseudomonadota</taxon>
        <taxon>Alphaproteobacteria</taxon>
        <taxon>Hyphomicrobiales</taxon>
        <taxon>Xanthobacteraceae</taxon>
        <taxon>Xanthobacter</taxon>
    </lineage>
</organism>
<proteinExistence type="predicted"/>
<keyword evidence="5" id="KW-1185">Reference proteome</keyword>
<dbReference type="Pfam" id="PF12684">
    <property type="entry name" value="DUF3799"/>
    <property type="match status" value="1"/>
</dbReference>
<dbReference type="Proteomes" id="UP001245370">
    <property type="component" value="Unassembled WGS sequence"/>
</dbReference>
<feature type="domain" description="Putative exodeoxyribonuclease 8 PDDEXK-like" evidence="1">
    <location>
        <begin position="40"/>
        <end position="281"/>
    </location>
</feature>
<evidence type="ECO:0000313" key="2">
    <source>
        <dbReference type="EMBL" id="GLI21858.1"/>
    </source>
</evidence>
<dbReference type="InterPro" id="IPR011604">
    <property type="entry name" value="PDDEXK-like_dom_sf"/>
</dbReference>
<sequence length="308" mass="34436">MTSAFPIHSLLPFERVKEPGVYALDIERYHGDCTDGPGVSSSGLRTIELRSPAHYWATSYLNPQRIEQEQSDALDFGQAAHTLLLGEAGFRQRFVVRPDEYPDYRTKAAREWRDFQREAGKTVLTPDQVQHIKGIAASLARHPLVRQGLLQGEVERSIIYRDPVTGIWLKIRPDVLPVSDGVVVDLKTAADAAPRAMERAILERGYDMAGALTGMGLKAVCNIDMTAFVLVCVEKVPPYAVSIVEVDASWIGYARRRVRRAIDTFARCMESGEWPAFEGEAKLFIPEWLRKRLDAETDVGLLPQEDAA</sequence>
<evidence type="ECO:0000313" key="5">
    <source>
        <dbReference type="Proteomes" id="UP001245370"/>
    </source>
</evidence>
<dbReference type="Proteomes" id="UP001144397">
    <property type="component" value="Unassembled WGS sequence"/>
</dbReference>
<gene>
    <name evidence="3" type="ORF">GGQ86_000839</name>
    <name evidence="2" type="ORF">XFLAVUS301_15320</name>
</gene>
<dbReference type="InterPro" id="IPR024432">
    <property type="entry name" value="Put_RecE_PDDEXK-like_dom"/>
</dbReference>
<protein>
    <recommendedName>
        <fullName evidence="1">Putative exodeoxyribonuclease 8 PDDEXK-like domain-containing protein</fullName>
    </recommendedName>
</protein>
<dbReference type="RefSeq" id="WP_281806767.1">
    <property type="nucleotide sequence ID" value="NZ_BSDO01000002.1"/>
</dbReference>